<reference evidence="1 2" key="2">
    <citation type="submission" date="2020-03" db="EMBL/GenBank/DDBJ databases">
        <title>Devosia chinhatensis sp. nov., isolated from a hexachlorocyclohexane (HCH) dump site in India.</title>
        <authorList>
            <person name="Kumar M."/>
            <person name="Lal R."/>
        </authorList>
    </citation>
    <scope>NUCLEOTIDE SEQUENCE [LARGE SCALE GENOMIC DNA]</scope>
    <source>
        <strain evidence="1 2">H239</strain>
    </source>
</reference>
<reference evidence="1 2" key="1">
    <citation type="submission" date="2020-02" db="EMBL/GenBank/DDBJ databases">
        <authorList>
            <person name="Khan S.A."/>
            <person name="Jeon C.O."/>
            <person name="Chun B.H."/>
        </authorList>
    </citation>
    <scope>NUCLEOTIDE SEQUENCE [LARGE SCALE GENOMIC DNA]</scope>
    <source>
        <strain evidence="1 2">H239</strain>
    </source>
</reference>
<gene>
    <name evidence="1" type="ORF">G5575_10495</name>
</gene>
<organism evidence="1 2">
    <name type="scientific">Devosia aurantiaca</name>
    <dbReference type="NCBI Taxonomy" id="2714858"/>
    <lineage>
        <taxon>Bacteria</taxon>
        <taxon>Pseudomonadati</taxon>
        <taxon>Pseudomonadota</taxon>
        <taxon>Alphaproteobacteria</taxon>
        <taxon>Hyphomicrobiales</taxon>
        <taxon>Devosiaceae</taxon>
        <taxon>Devosia</taxon>
    </lineage>
</organism>
<name>A0A6M1SDT8_9HYPH</name>
<proteinExistence type="predicted"/>
<dbReference type="RefSeq" id="WP_164534267.1">
    <property type="nucleotide sequence ID" value="NZ_JAALFG010000002.1"/>
</dbReference>
<accession>A0A6M1SDT8</accession>
<comment type="caution">
    <text evidence="1">The sequence shown here is derived from an EMBL/GenBank/DDBJ whole genome shotgun (WGS) entry which is preliminary data.</text>
</comment>
<evidence type="ECO:0000313" key="1">
    <source>
        <dbReference type="EMBL" id="NGP18029.1"/>
    </source>
</evidence>
<dbReference type="Proteomes" id="UP000474802">
    <property type="component" value="Unassembled WGS sequence"/>
</dbReference>
<protein>
    <submittedName>
        <fullName evidence="1">Uncharacterized protein</fullName>
    </submittedName>
</protein>
<dbReference type="EMBL" id="JAALFG010000002">
    <property type="protein sequence ID" value="NGP18029.1"/>
    <property type="molecule type" value="Genomic_DNA"/>
</dbReference>
<dbReference type="AlphaFoldDB" id="A0A6M1SDT8"/>
<sequence>MALLFGDQAIARLGRLPLPRLVRNARFLETVDLKLVRPHLDGSDHFSKIHPNFRRSQRAADRCDDTGSICLNEAVGIHIVARCQNERPIEPQPSENEV</sequence>
<evidence type="ECO:0000313" key="2">
    <source>
        <dbReference type="Proteomes" id="UP000474802"/>
    </source>
</evidence>
<keyword evidence="2" id="KW-1185">Reference proteome</keyword>